<evidence type="ECO:0000313" key="2">
    <source>
        <dbReference type="EMBL" id="KAF4595663.1"/>
    </source>
</evidence>
<evidence type="ECO:0000259" key="1">
    <source>
        <dbReference type="PROSITE" id="PS50172"/>
    </source>
</evidence>
<accession>A0A8H4VH28</accession>
<reference evidence="2 3" key="1">
    <citation type="journal article" date="2020" name="G3 (Bethesda)">
        <title>Genetic Underpinnings of Host Manipulation by Ophiocordyceps as Revealed by Comparative Transcriptomics.</title>
        <authorList>
            <person name="Will I."/>
            <person name="Das B."/>
            <person name="Trinh T."/>
            <person name="Brachmann A."/>
            <person name="Ohm R.A."/>
            <person name="de Bekker C."/>
        </authorList>
    </citation>
    <scope>NUCLEOTIDE SEQUENCE [LARGE SCALE GENOMIC DNA]</scope>
    <source>
        <strain evidence="2 3">EC05</strain>
    </source>
</reference>
<dbReference type="OrthoDB" id="342264at2759"/>
<dbReference type="Pfam" id="PF00533">
    <property type="entry name" value="BRCT"/>
    <property type="match status" value="1"/>
</dbReference>
<sequence>MPRRIFQDCVIAAAGPLPGQLTTENLRRWIEARRGSFSEEVDSTVTHLLCTSEQFDKRVPRVKEGLALGKSCHVVHHDWFEFSIAALREKRLPEGEFLMRNRANKLKAKIRDRERHERGMREGERFVNTNFFHIYTDRELFSYRILLTRPNEDDDDEQRYELCLWESNAKPHLYQFTAKFLKRKGDSKPSYYRPTPCSAKWRGEMNLFMAFFRLKTGIDWQDRVLGEKTMPPSFFIYSPPTGGKPVGRRLRFDYDYCREINAEIRGLPLPHVSSTVETCDCDGLFGHDDFDSLFDETDGDSLFGEDGDGHGGKMEAEILDAKA</sequence>
<comment type="caution">
    <text evidence="2">The sequence shown here is derived from an EMBL/GenBank/DDBJ whole genome shotgun (WGS) entry which is preliminary data.</text>
</comment>
<protein>
    <recommendedName>
        <fullName evidence="1">BRCT domain-containing protein</fullName>
    </recommendedName>
</protein>
<name>A0A8H4VH28_9HYPO</name>
<feature type="domain" description="BRCT" evidence="1">
    <location>
        <begin position="1"/>
        <end position="80"/>
    </location>
</feature>
<dbReference type="InterPro" id="IPR036420">
    <property type="entry name" value="BRCT_dom_sf"/>
</dbReference>
<keyword evidence="3" id="KW-1185">Reference proteome</keyword>
<dbReference type="PROSITE" id="PS50172">
    <property type="entry name" value="BRCT"/>
    <property type="match status" value="1"/>
</dbReference>
<dbReference type="Gene3D" id="3.40.50.10190">
    <property type="entry name" value="BRCT domain"/>
    <property type="match status" value="1"/>
</dbReference>
<organism evidence="2 3">
    <name type="scientific">Ophiocordyceps camponoti-floridani</name>
    <dbReference type="NCBI Taxonomy" id="2030778"/>
    <lineage>
        <taxon>Eukaryota</taxon>
        <taxon>Fungi</taxon>
        <taxon>Dikarya</taxon>
        <taxon>Ascomycota</taxon>
        <taxon>Pezizomycotina</taxon>
        <taxon>Sordariomycetes</taxon>
        <taxon>Hypocreomycetidae</taxon>
        <taxon>Hypocreales</taxon>
        <taxon>Ophiocordycipitaceae</taxon>
        <taxon>Ophiocordyceps</taxon>
    </lineage>
</organism>
<dbReference type="Proteomes" id="UP000562929">
    <property type="component" value="Unassembled WGS sequence"/>
</dbReference>
<dbReference type="InterPro" id="IPR001357">
    <property type="entry name" value="BRCT_dom"/>
</dbReference>
<evidence type="ECO:0000313" key="3">
    <source>
        <dbReference type="Proteomes" id="UP000562929"/>
    </source>
</evidence>
<dbReference type="EMBL" id="JAACLJ010000001">
    <property type="protein sequence ID" value="KAF4595663.1"/>
    <property type="molecule type" value="Genomic_DNA"/>
</dbReference>
<dbReference type="SUPFAM" id="SSF52113">
    <property type="entry name" value="BRCT domain"/>
    <property type="match status" value="1"/>
</dbReference>
<dbReference type="AlphaFoldDB" id="A0A8H4VH28"/>
<proteinExistence type="predicted"/>
<dbReference type="CDD" id="cd00027">
    <property type="entry name" value="BRCT"/>
    <property type="match status" value="1"/>
</dbReference>
<gene>
    <name evidence="2" type="ORF">GQ602_001276</name>
</gene>